<keyword evidence="2" id="KW-1185">Reference proteome</keyword>
<dbReference type="InterPro" id="IPR036910">
    <property type="entry name" value="HMG_box_dom_sf"/>
</dbReference>
<dbReference type="SUPFAM" id="SSF47095">
    <property type="entry name" value="HMG-box"/>
    <property type="match status" value="1"/>
</dbReference>
<proteinExistence type="predicted"/>
<comment type="caution">
    <text evidence="1">The sequence shown here is derived from an EMBL/GenBank/DDBJ whole genome shotgun (WGS) entry which is preliminary data.</text>
</comment>
<name>A0A392M5S5_9FABA</name>
<evidence type="ECO:0000313" key="2">
    <source>
        <dbReference type="Proteomes" id="UP000265520"/>
    </source>
</evidence>
<dbReference type="AlphaFoldDB" id="A0A392M5S5"/>
<dbReference type="Proteomes" id="UP000265520">
    <property type="component" value="Unassembled WGS sequence"/>
</dbReference>
<dbReference type="EMBL" id="LXQA010004033">
    <property type="protein sequence ID" value="MCH82685.1"/>
    <property type="molecule type" value="Genomic_DNA"/>
</dbReference>
<evidence type="ECO:0000313" key="1">
    <source>
        <dbReference type="EMBL" id="MCH82685.1"/>
    </source>
</evidence>
<sequence>MRMKIHVLSVVLLDINNARFQNLRMAVNAWKSLSNEDKIHHLEKTAKRKAKYEKLQKALIAPNLWGVMRYEDDAPSKEEARK</sequence>
<organism evidence="1 2">
    <name type="scientific">Trifolium medium</name>
    <dbReference type="NCBI Taxonomy" id="97028"/>
    <lineage>
        <taxon>Eukaryota</taxon>
        <taxon>Viridiplantae</taxon>
        <taxon>Streptophyta</taxon>
        <taxon>Embryophyta</taxon>
        <taxon>Tracheophyta</taxon>
        <taxon>Spermatophyta</taxon>
        <taxon>Magnoliopsida</taxon>
        <taxon>eudicotyledons</taxon>
        <taxon>Gunneridae</taxon>
        <taxon>Pentapetalae</taxon>
        <taxon>rosids</taxon>
        <taxon>fabids</taxon>
        <taxon>Fabales</taxon>
        <taxon>Fabaceae</taxon>
        <taxon>Papilionoideae</taxon>
        <taxon>50 kb inversion clade</taxon>
        <taxon>NPAAA clade</taxon>
        <taxon>Hologalegina</taxon>
        <taxon>IRL clade</taxon>
        <taxon>Trifolieae</taxon>
        <taxon>Trifolium</taxon>
    </lineage>
</organism>
<gene>
    <name evidence="1" type="ORF">A2U01_0003496</name>
</gene>
<accession>A0A392M5S5</accession>
<reference evidence="1 2" key="1">
    <citation type="journal article" date="2018" name="Front. Plant Sci.">
        <title>Red Clover (Trifolium pratense) and Zigzag Clover (T. medium) - A Picture of Genomic Similarities and Differences.</title>
        <authorList>
            <person name="Dluhosova J."/>
            <person name="Istvanek J."/>
            <person name="Nedelnik J."/>
            <person name="Repkova J."/>
        </authorList>
    </citation>
    <scope>NUCLEOTIDE SEQUENCE [LARGE SCALE GENOMIC DNA]</scope>
    <source>
        <strain evidence="2">cv. 10/8</strain>
        <tissue evidence="1">Leaf</tissue>
    </source>
</reference>
<protein>
    <submittedName>
        <fullName evidence="1">Uncharacterized protein</fullName>
    </submittedName>
</protein>